<dbReference type="AlphaFoldDB" id="A0A0R3NX96"/>
<proteinExistence type="predicted"/>
<gene>
    <name evidence="1" type="primary">Dpse\GA32492</name>
    <name evidence="1" type="ORF">Dpse_GA32492</name>
</gene>
<dbReference type="Bgee" id="FBgn0272899">
    <property type="expression patterns" value="Expressed in insect adult head and 1 other cell type or tissue"/>
</dbReference>
<sequence length="76" mass="8777">MYVVNDPSFPPGTQRVITTGGGSSVVKKQDSQQQVLSLDKNCKWSYRYMHRCSRHRCIYPCCTRCCCDYPSIWGFC</sequence>
<reference evidence="1" key="4">
    <citation type="submission" date="2015-11" db="EMBL/GenBank/DDBJ databases">
        <authorList>
            <consortium name="FlyBase"/>
        </authorList>
    </citation>
    <scope>NUCLEOTIDE SEQUENCE</scope>
    <source>
        <strain evidence="1">MV2-25</strain>
    </source>
</reference>
<accession>A0A0R3NX96</accession>
<name>A0A0R3NX96_DROPS</name>
<reference evidence="1" key="2">
    <citation type="journal article" date="2007" name="Nature">
        <title>Evolution of genes and genomes on the Drosophila phylogeny.</title>
        <authorList>
            <consortium name="Drosophila 12 Genomes Consortium"/>
            <person name="Clark A.G."/>
            <person name="Eisen M.B."/>
            <person name="Smith D.R."/>
            <person name="Bergman C.M."/>
            <person name="Oliver B."/>
            <person name="Markow T.A."/>
            <person name="Kaufman T.C."/>
            <person name="Kellis M."/>
            <person name="Gelbart W."/>
            <person name="Iyer V.N."/>
            <person name="Pollard D.A."/>
            <person name="Sackton T.B."/>
            <person name="Larracuente A.M."/>
            <person name="Singh N.D."/>
            <person name="Abad J.P."/>
            <person name="Abt D.N."/>
            <person name="Adryan B."/>
            <person name="Aguade M."/>
            <person name="Akashi H."/>
            <person name="Anderson W.W."/>
            <person name="Aquadro C.F."/>
            <person name="Ardell D.H."/>
            <person name="Arguello R."/>
            <person name="Artieri C.G."/>
            <person name="Barbash D.A."/>
            <person name="Barker D."/>
            <person name="Barsanti P."/>
            <person name="Batterham P."/>
            <person name="Batzoglou S."/>
            <person name="Begun D."/>
            <person name="Bhutkar A."/>
            <person name="Blanco E."/>
            <person name="Bosak S.A."/>
            <person name="Bradley R.K."/>
            <person name="Brand A.D."/>
            <person name="Brent M.R."/>
            <person name="Brooks A.N."/>
            <person name="Brown R.H."/>
            <person name="Butlin R.K."/>
            <person name="Caggese C."/>
            <person name="Calvi B.R."/>
            <person name="Bernardo de Carvalho A."/>
            <person name="Caspi A."/>
            <person name="Castrezana S."/>
            <person name="Celniker S.E."/>
            <person name="Chang J.L."/>
            <person name="Chapple C."/>
            <person name="Chatterji S."/>
            <person name="Chinwalla A."/>
            <person name="Civetta A."/>
            <person name="Clifton S.W."/>
            <person name="Comeron J.M."/>
            <person name="Costello J.C."/>
            <person name="Coyne J.A."/>
            <person name="Daub J."/>
            <person name="David R.G."/>
            <person name="Delcher A.L."/>
            <person name="Delehaunty K."/>
            <person name="Do C.B."/>
            <person name="Ebling H."/>
            <person name="Edwards K."/>
            <person name="Eickbush T."/>
            <person name="Evans J.D."/>
            <person name="Filipski A."/>
            <person name="Findeiss S."/>
            <person name="Freyhult E."/>
            <person name="Fulton L."/>
            <person name="Fulton R."/>
            <person name="Garcia A.C."/>
            <person name="Gardiner A."/>
            <person name="Garfield D.A."/>
            <person name="Garvin B.E."/>
            <person name="Gibson G."/>
            <person name="Gilbert D."/>
            <person name="Gnerre S."/>
            <person name="Godfrey J."/>
            <person name="Good R."/>
            <person name="Gotea V."/>
            <person name="Gravely B."/>
            <person name="Greenberg A.J."/>
            <person name="Griffiths-Jones S."/>
            <person name="Gross S."/>
            <person name="Guigo R."/>
            <person name="Gustafson E.A."/>
            <person name="Haerty W."/>
            <person name="Hahn M.W."/>
            <person name="Halligan D.L."/>
            <person name="Halpern A.L."/>
            <person name="Halter G.M."/>
            <person name="Han M.V."/>
            <person name="Heger A."/>
            <person name="Hillier L."/>
            <person name="Hinrichs A.S."/>
            <person name="Holmes I."/>
            <person name="Hoskins R.A."/>
            <person name="Hubisz M.J."/>
            <person name="Hultmark D."/>
            <person name="Huntley M.A."/>
            <person name="Jaffe D.B."/>
            <person name="Jagadeeshan S."/>
            <person name="Jeck W.R."/>
            <person name="Johnson J."/>
            <person name="Jones C.D."/>
            <person name="Jordan W.C."/>
            <person name="Karpen G.H."/>
            <person name="Kataoka E."/>
            <person name="Keightley P.D."/>
            <person name="Kheradpour P."/>
            <person name="Kirkness E.F."/>
            <person name="Koerich L.B."/>
            <person name="Kristiansen K."/>
            <person name="Kudrna D."/>
            <person name="Kulathinal R.J."/>
            <person name="Kumar S."/>
            <person name="Kwok R."/>
            <person name="Lander E."/>
            <person name="Langley C.H."/>
            <person name="Lapoint R."/>
            <person name="Lazzaro B.P."/>
            <person name="Lee S.J."/>
            <person name="Levesque L."/>
            <person name="Li R."/>
            <person name="Lin C.F."/>
            <person name="Lin M.F."/>
            <person name="Lindblad-Toh K."/>
            <person name="Llopart A."/>
            <person name="Long M."/>
            <person name="Low L."/>
            <person name="Lozovsky E."/>
            <person name="Lu J."/>
            <person name="Luo M."/>
            <person name="Machado C.A."/>
            <person name="Makalowski W."/>
            <person name="Marzo M."/>
            <person name="Matsuda M."/>
            <person name="Matzkin L."/>
            <person name="McAllister B."/>
            <person name="McBride C.S."/>
            <person name="McKernan B."/>
            <person name="McKernan K."/>
            <person name="Mendez-Lago M."/>
            <person name="Minx P."/>
            <person name="Mollenhauer M.U."/>
            <person name="Montooth K."/>
            <person name="Mount S.M."/>
            <person name="Mu X."/>
            <person name="Myers E."/>
            <person name="Negre B."/>
            <person name="Newfeld S."/>
            <person name="Nielsen R."/>
            <person name="Noor M.A."/>
            <person name="O'Grady P."/>
            <person name="Pachter L."/>
            <person name="Papaceit M."/>
            <person name="Parisi M.J."/>
            <person name="Parisi M."/>
            <person name="Parts L."/>
            <person name="Pedersen J.S."/>
            <person name="Pesole G."/>
            <person name="Phillippy A.M."/>
            <person name="Ponting C.P."/>
            <person name="Pop M."/>
            <person name="Porcelli D."/>
            <person name="Powell J.R."/>
            <person name="Prohaska S."/>
            <person name="Pruitt K."/>
            <person name="Puig M."/>
            <person name="Quesneville H."/>
            <person name="Ram K.R."/>
            <person name="Rand D."/>
            <person name="Rasmussen M.D."/>
            <person name="Reed L.K."/>
            <person name="Reenan R."/>
            <person name="Reily A."/>
            <person name="Remington K.A."/>
            <person name="Rieger T.T."/>
            <person name="Ritchie M.G."/>
            <person name="Robin C."/>
            <person name="Rogers Y.H."/>
            <person name="Rohde C."/>
            <person name="Rozas J."/>
            <person name="Rubenfield M.J."/>
            <person name="Ruiz A."/>
            <person name="Russo S."/>
            <person name="Salzberg S.L."/>
            <person name="Sanchez-Gracia A."/>
            <person name="Saranga D.J."/>
            <person name="Sato H."/>
            <person name="Schaeffer S.W."/>
            <person name="Schatz M.C."/>
            <person name="Schlenke T."/>
            <person name="Schwartz R."/>
            <person name="Segarra C."/>
            <person name="Singh R.S."/>
            <person name="Sirot L."/>
            <person name="Sirota M."/>
            <person name="Sisneros N.B."/>
            <person name="Smith C.D."/>
            <person name="Smith T.F."/>
            <person name="Spieth J."/>
            <person name="Stage D.E."/>
            <person name="Stark A."/>
            <person name="Stephan W."/>
            <person name="Strausberg R.L."/>
            <person name="Strempel S."/>
            <person name="Sturgill D."/>
            <person name="Sutton G."/>
            <person name="Sutton G.G."/>
            <person name="Tao W."/>
            <person name="Teichmann S."/>
            <person name="Tobari Y.N."/>
            <person name="Tomimura Y."/>
            <person name="Tsolas J.M."/>
            <person name="Valente V.L."/>
            <person name="Venter E."/>
            <person name="Venter J.C."/>
            <person name="Vicario S."/>
            <person name="Vieira F.G."/>
            <person name="Vilella A.J."/>
            <person name="Villasante A."/>
            <person name="Walenz B."/>
            <person name="Wang J."/>
            <person name="Wasserman M."/>
            <person name="Watts T."/>
            <person name="Wilson D."/>
            <person name="Wilson R.K."/>
            <person name="Wing R.A."/>
            <person name="Wolfner M.F."/>
            <person name="Wong A."/>
            <person name="Wong G.K."/>
            <person name="Wu C.I."/>
            <person name="Wu G."/>
            <person name="Yamamoto D."/>
            <person name="Yang H.P."/>
            <person name="Yang S.P."/>
            <person name="Yorke J.A."/>
            <person name="Yoshida K."/>
            <person name="Zdobnov E."/>
            <person name="Zhang P."/>
            <person name="Zhang Y."/>
            <person name="Zimin A.V."/>
            <person name="Baldwin J."/>
            <person name="Abdouelleil A."/>
            <person name="Abdulkadir J."/>
            <person name="Abebe A."/>
            <person name="Abera B."/>
            <person name="Abreu J."/>
            <person name="Acer S.C."/>
            <person name="Aftuck L."/>
            <person name="Alexander A."/>
            <person name="An P."/>
            <person name="Anderson E."/>
            <person name="Anderson S."/>
            <person name="Arachi H."/>
            <person name="Azer M."/>
            <person name="Bachantsang P."/>
            <person name="Barry A."/>
            <person name="Bayul T."/>
            <person name="Berlin A."/>
            <person name="Bessette D."/>
            <person name="Bloom T."/>
            <person name="Blye J."/>
            <person name="Boguslavskiy L."/>
            <person name="Bonnet C."/>
            <person name="Boukhgalter B."/>
            <person name="Bourzgui I."/>
            <person name="Brown A."/>
            <person name="Cahill P."/>
            <person name="Channer S."/>
            <person name="Cheshatsang Y."/>
            <person name="Chuda L."/>
            <person name="Citroen M."/>
            <person name="Collymore A."/>
            <person name="Cooke P."/>
            <person name="Costello M."/>
            <person name="D'Aco K."/>
            <person name="Daza R."/>
            <person name="De Haan G."/>
            <person name="DeGray S."/>
            <person name="DeMaso C."/>
            <person name="Dhargay N."/>
            <person name="Dooley K."/>
            <person name="Dooley E."/>
            <person name="Doricent M."/>
            <person name="Dorje P."/>
            <person name="Dorjee K."/>
            <person name="Dupes A."/>
            <person name="Elong R."/>
            <person name="Falk J."/>
            <person name="Farina A."/>
            <person name="Faro S."/>
            <person name="Ferguson D."/>
            <person name="Fisher S."/>
            <person name="Foley C.D."/>
            <person name="Franke A."/>
            <person name="Friedrich D."/>
            <person name="Gadbois L."/>
            <person name="Gearin G."/>
            <person name="Gearin C.R."/>
            <person name="Giannoukos G."/>
            <person name="Goode T."/>
            <person name="Graham J."/>
            <person name="Grandbois E."/>
            <person name="Grewal S."/>
            <person name="Gyaltsen K."/>
            <person name="Hafez N."/>
            <person name="Hagos B."/>
            <person name="Hall J."/>
            <person name="Henson C."/>
            <person name="Hollinger A."/>
            <person name="Honan T."/>
            <person name="Huard M.D."/>
            <person name="Hughes L."/>
            <person name="Hurhula B."/>
            <person name="Husby M.E."/>
            <person name="Kamat A."/>
            <person name="Kanga B."/>
            <person name="Kashin S."/>
            <person name="Khazanovich D."/>
            <person name="Kisner P."/>
            <person name="Lance K."/>
            <person name="Lara M."/>
            <person name="Lee W."/>
            <person name="Lennon N."/>
            <person name="Letendre F."/>
            <person name="LeVine R."/>
            <person name="Lipovsky A."/>
            <person name="Liu X."/>
            <person name="Liu J."/>
            <person name="Liu S."/>
            <person name="Lokyitsang T."/>
            <person name="Lokyitsang Y."/>
            <person name="Lubonja R."/>
            <person name="Lui A."/>
            <person name="MacDonald P."/>
            <person name="Magnisalis V."/>
            <person name="Maru K."/>
            <person name="Matthews C."/>
            <person name="McCusker W."/>
            <person name="McDonough S."/>
            <person name="Mehta T."/>
            <person name="Meldrim J."/>
            <person name="Meneus L."/>
            <person name="Mihai O."/>
            <person name="Mihalev A."/>
            <person name="Mihova T."/>
            <person name="Mittelman R."/>
            <person name="Mlenga V."/>
            <person name="Montmayeur A."/>
            <person name="Mulrain L."/>
            <person name="Navidi A."/>
            <person name="Naylor J."/>
            <person name="Negash T."/>
            <person name="Nguyen T."/>
            <person name="Nguyen N."/>
            <person name="Nicol R."/>
            <person name="Norbu C."/>
            <person name="Norbu N."/>
            <person name="Novod N."/>
            <person name="O'Neill B."/>
            <person name="Osman S."/>
            <person name="Markiewicz E."/>
            <person name="Oyono O.L."/>
            <person name="Patti C."/>
            <person name="Phunkhang P."/>
            <person name="Pierre F."/>
            <person name="Priest M."/>
            <person name="Raghuraman S."/>
            <person name="Rege F."/>
            <person name="Reyes R."/>
            <person name="Rise C."/>
            <person name="Rogov P."/>
            <person name="Ross K."/>
            <person name="Ryan E."/>
            <person name="Settipalli S."/>
            <person name="Shea T."/>
            <person name="Sherpa N."/>
            <person name="Shi L."/>
            <person name="Shih D."/>
            <person name="Sparrow T."/>
            <person name="Spaulding J."/>
            <person name="Stalker J."/>
            <person name="Stange-Thomann N."/>
            <person name="Stavropoulos S."/>
            <person name="Stone C."/>
            <person name="Strader C."/>
            <person name="Tesfaye S."/>
            <person name="Thomson T."/>
            <person name="Thoulutsang Y."/>
            <person name="Thoulutsang D."/>
            <person name="Topham K."/>
            <person name="Topping I."/>
            <person name="Tsamla T."/>
            <person name="Vassiliev H."/>
            <person name="Vo A."/>
            <person name="Wangchuk T."/>
            <person name="Wangdi T."/>
            <person name="Weiand M."/>
            <person name="Wilkinson J."/>
            <person name="Wilson A."/>
            <person name="Yadav S."/>
            <person name="Young G."/>
            <person name="Yu Q."/>
            <person name="Zembek L."/>
            <person name="Zhong D."/>
            <person name="Zimmer A."/>
            <person name="Zwirko Z."/>
            <person name="Jaffe D.B."/>
            <person name="Alvarez P."/>
            <person name="Brockman W."/>
            <person name="Butler J."/>
            <person name="Chin C."/>
            <person name="Gnerre S."/>
            <person name="Grabherr M."/>
            <person name="Kleber M."/>
            <person name="Mauceli E."/>
            <person name="MacCallum I."/>
        </authorList>
    </citation>
    <scope>NUCLEOTIDE SEQUENCE [LARGE SCALE GENOMIC DNA]</scope>
    <source>
        <strain evidence="1">MV2-25</strain>
    </source>
</reference>
<evidence type="ECO:0000313" key="1">
    <source>
        <dbReference type="EMBL" id="KRT05703.1"/>
    </source>
</evidence>
<organism evidence="1">
    <name type="scientific">Drosophila pseudoobscura pseudoobscura</name>
    <name type="common">Fruit fly</name>
    <dbReference type="NCBI Taxonomy" id="46245"/>
    <lineage>
        <taxon>Eukaryota</taxon>
        <taxon>Metazoa</taxon>
        <taxon>Ecdysozoa</taxon>
        <taxon>Arthropoda</taxon>
        <taxon>Hexapoda</taxon>
        <taxon>Insecta</taxon>
        <taxon>Pterygota</taxon>
        <taxon>Neoptera</taxon>
        <taxon>Endopterygota</taxon>
        <taxon>Diptera</taxon>
        <taxon>Brachycera</taxon>
        <taxon>Muscomorpha</taxon>
        <taxon>Ephydroidea</taxon>
        <taxon>Drosophilidae</taxon>
        <taxon>Drosophila</taxon>
        <taxon>Sophophora</taxon>
    </lineage>
</organism>
<reference evidence="1" key="3">
    <citation type="journal article" date="2012" name="PLoS ONE">
        <title>Mind the gap: upgrading genomes with Pacific Biosciences RS long-read sequencing technology.</title>
        <authorList>
            <person name="English A.C."/>
            <person name="Richards S."/>
            <person name="Han Y."/>
            <person name="Wang M."/>
            <person name="Vee V."/>
            <person name="Qu J."/>
            <person name="Qin X."/>
            <person name="Muzny D.M."/>
            <person name="Reid J.G."/>
            <person name="Worley K.C."/>
            <person name="Gibbs R.A."/>
        </authorList>
    </citation>
    <scope>NUCLEOTIDE SEQUENCE</scope>
    <source>
        <strain evidence="1">MV2-25</strain>
    </source>
</reference>
<reference evidence="1" key="1">
    <citation type="journal article" date="2005" name="Genome Res.">
        <title>Comparative genome sequencing of Drosophila pseudoobscura: chromosomal, gene, and cis-element evolution.</title>
        <authorList>
            <person name="Richards S."/>
            <person name="Liu Y."/>
            <person name="Bettencourt B.R."/>
            <person name="Hradecky P."/>
            <person name="Letovsky S."/>
            <person name="Nielsen R."/>
            <person name="Thornton K."/>
            <person name="Hubisz M.J."/>
            <person name="Chen R."/>
            <person name="Meisel R.P."/>
            <person name="Couronne O."/>
            <person name="Hua S."/>
            <person name="Smith M.A."/>
            <person name="Zhang P."/>
            <person name="Liu J."/>
            <person name="Bussemaker H.J."/>
            <person name="van Batenburg M.F."/>
            <person name="Howells S.L."/>
            <person name="Scherer S.E."/>
            <person name="Sodergren E."/>
            <person name="Matthews B.B."/>
            <person name="Crosby M.A."/>
            <person name="Schroeder A.J."/>
            <person name="Ortiz-Barrientos D."/>
            <person name="Rives C.M."/>
            <person name="Metzker M.L."/>
            <person name="Muzny D.M."/>
            <person name="Scott G."/>
            <person name="Steffen D."/>
            <person name="Wheeler D.A."/>
            <person name="Worley K.C."/>
            <person name="Havlak P."/>
            <person name="Durbin K.J."/>
            <person name="Egan A."/>
            <person name="Gill R."/>
            <person name="Hume J."/>
            <person name="Morgan M.B."/>
            <person name="Miner G."/>
            <person name="Hamilton C."/>
            <person name="Huang Y."/>
            <person name="Waldron L."/>
            <person name="Verduzco D."/>
            <person name="Clerc-Blankenburg K.P."/>
            <person name="Dubchak I."/>
            <person name="Noor M.A."/>
            <person name="Anderson W."/>
            <person name="White K.P."/>
            <person name="Clark A.G."/>
            <person name="Schaeffer S.W."/>
            <person name="Gelbart W."/>
            <person name="Weinstock G.M."/>
            <person name="Gibbs R.A."/>
        </authorList>
    </citation>
    <scope>NUCLEOTIDE SEQUENCE [LARGE SCALE GENOMIC DNA]</scope>
    <source>
        <strain evidence="1">MV2-25</strain>
    </source>
</reference>
<protein>
    <submittedName>
        <fullName evidence="1">Uncharacterized protein</fullName>
    </submittedName>
</protein>
<dbReference type="EMBL" id="CH675107">
    <property type="protein sequence ID" value="KRT05703.1"/>
    <property type="molecule type" value="Genomic_DNA"/>
</dbReference>